<evidence type="ECO:0000313" key="9">
    <source>
        <dbReference type="Proteomes" id="UP000005096"/>
    </source>
</evidence>
<organism evidence="8 9">
    <name type="scientific">Aminomonas paucivorans DSM 12260</name>
    <dbReference type="NCBI Taxonomy" id="584708"/>
    <lineage>
        <taxon>Bacteria</taxon>
        <taxon>Thermotogati</taxon>
        <taxon>Synergistota</taxon>
        <taxon>Synergistia</taxon>
        <taxon>Synergistales</taxon>
        <taxon>Synergistaceae</taxon>
        <taxon>Aminomonas</taxon>
    </lineage>
</organism>
<proteinExistence type="inferred from homology"/>
<evidence type="ECO:0000256" key="3">
    <source>
        <dbReference type="ARBA" id="ARBA00022801"/>
    </source>
</evidence>
<feature type="domain" description="Metalloprotease TldD/E N-terminal" evidence="5">
    <location>
        <begin position="25"/>
        <end position="86"/>
    </location>
</feature>
<reference evidence="8 9" key="1">
    <citation type="journal article" date="2010" name="Stand. Genomic Sci.">
        <title>Non-contiguous finished genome sequence of Aminomonas paucivorans type strain (GLU-3).</title>
        <authorList>
            <person name="Pitluck S."/>
            <person name="Yasawong M."/>
            <person name="Held B."/>
            <person name="Lapidus A."/>
            <person name="Nolan M."/>
            <person name="Copeland A."/>
            <person name="Lucas S."/>
            <person name="Del Rio T.G."/>
            <person name="Tice H."/>
            <person name="Cheng J.F."/>
            <person name="Chertkov O."/>
            <person name="Goodwin L."/>
            <person name="Tapia R."/>
            <person name="Han C."/>
            <person name="Liolios K."/>
            <person name="Ivanova N."/>
            <person name="Mavromatis K."/>
            <person name="Ovchinnikova G."/>
            <person name="Pati A."/>
            <person name="Chen A."/>
            <person name="Palaniappan K."/>
            <person name="Land M."/>
            <person name="Hauser L."/>
            <person name="Chang Y.J."/>
            <person name="Jeffries C.D."/>
            <person name="Pukall R."/>
            <person name="Spring S."/>
            <person name="Rohde M."/>
            <person name="Sikorski J."/>
            <person name="Goker M."/>
            <person name="Woyke T."/>
            <person name="Bristow J."/>
            <person name="Eisen J.A."/>
            <person name="Markowitz V."/>
            <person name="Hugenholtz P."/>
            <person name="Kyrpides N.C."/>
            <person name="Klenk H.P."/>
        </authorList>
    </citation>
    <scope>NUCLEOTIDE SEQUENCE [LARGE SCALE GENOMIC DNA]</scope>
    <source>
        <strain evidence="8 9">DSM 12260</strain>
    </source>
</reference>
<sequence>MNEKGIADLLEQLAEQKKRGVDHGEVYLQTGTGHLIHYEDRRIEEISSFRADGVSARLVQGEATFMAHAPGLQADTASRVLRLAEADAGQALSAPLGGTDPLLEPEPGLPSLEADWLAEVDRTIREGSPWVKQVGIQIRSSSKQVLVLGSHGRAAQDRRRYTSFSVHVVVERDGVLRTGYEARSCSFPMEQFWGGEDPLALGREALRRALLQLEARPCPAGVFPVVVSGSAGGTLIHEACGHGLEADIVRKDYSAFRDRLGQPVASPLIHLVDDATLPGNYGSYAVDDEGTPAGRTVLLEAGILKGYLTDLTNARLGGWPATGNGRRESYRCAPVPRMSNTFVLPGDMEEEEMLDRMGEGLYVRMMGGGEVDPTTGDFVFHVSEGYRVEGGVIAYPVRGATLTGNGPEVLRNVQAVGRDLHFEPGICGKAGQGVPVSDGQPSLWIREILVGGSDTGDEDA</sequence>
<dbReference type="PaxDb" id="584708-Apau_1451"/>
<comment type="similarity">
    <text evidence="1">Belongs to the peptidase U62 family.</text>
</comment>
<dbReference type="InterPro" id="IPR002510">
    <property type="entry name" value="Metalloprtase-TldD/E_N"/>
</dbReference>
<dbReference type="OrthoDB" id="9803213at2"/>
<evidence type="ECO:0000256" key="4">
    <source>
        <dbReference type="ARBA" id="ARBA00023049"/>
    </source>
</evidence>
<dbReference type="STRING" id="584708.Apau_1451"/>
<dbReference type="GO" id="GO:0008237">
    <property type="term" value="F:metallopeptidase activity"/>
    <property type="evidence" value="ECO:0007669"/>
    <property type="project" value="UniProtKB-KW"/>
</dbReference>
<dbReference type="InterPro" id="IPR036059">
    <property type="entry name" value="TldD/PmbA_sf"/>
</dbReference>
<dbReference type="SUPFAM" id="SSF111283">
    <property type="entry name" value="Putative modulator of DNA gyrase, PmbA/TldD"/>
    <property type="match status" value="1"/>
</dbReference>
<evidence type="ECO:0000259" key="7">
    <source>
        <dbReference type="Pfam" id="PF19290"/>
    </source>
</evidence>
<dbReference type="InterPro" id="IPR045569">
    <property type="entry name" value="Metalloprtase-TldD/E_C"/>
</dbReference>
<protein>
    <submittedName>
        <fullName evidence="8">Peptidase U62 modulator of DNA gyrase</fullName>
    </submittedName>
</protein>
<accession>E3D0P9</accession>
<dbReference type="PANTHER" id="PTHR30624">
    <property type="entry name" value="UNCHARACTERIZED PROTEIN TLDD AND PMBA"/>
    <property type="match status" value="1"/>
</dbReference>
<dbReference type="Gene3D" id="3.30.2290.10">
    <property type="entry name" value="PmbA/TldD superfamily"/>
    <property type="match status" value="1"/>
</dbReference>
<feature type="domain" description="Metalloprotease TldD/E central" evidence="7">
    <location>
        <begin position="115"/>
        <end position="213"/>
    </location>
</feature>
<dbReference type="InterPro" id="IPR051463">
    <property type="entry name" value="Peptidase_U62_metallo"/>
</dbReference>
<dbReference type="GO" id="GO:0006508">
    <property type="term" value="P:proteolysis"/>
    <property type="evidence" value="ECO:0007669"/>
    <property type="project" value="UniProtKB-KW"/>
</dbReference>
<dbReference type="InterPro" id="IPR035068">
    <property type="entry name" value="TldD/PmbA_N"/>
</dbReference>
<dbReference type="EMBL" id="CM001022">
    <property type="protein sequence ID" value="EFQ23870.1"/>
    <property type="molecule type" value="Genomic_DNA"/>
</dbReference>
<dbReference type="eggNOG" id="COG0312">
    <property type="taxonomic scope" value="Bacteria"/>
</dbReference>
<dbReference type="PANTHER" id="PTHR30624:SF4">
    <property type="entry name" value="METALLOPROTEASE TLDD"/>
    <property type="match status" value="1"/>
</dbReference>
<dbReference type="Proteomes" id="UP000005096">
    <property type="component" value="Chromosome"/>
</dbReference>
<gene>
    <name evidence="8" type="ORF">Apau_1451</name>
</gene>
<dbReference type="Pfam" id="PF01523">
    <property type="entry name" value="PmbA_TldD_1st"/>
    <property type="match status" value="1"/>
</dbReference>
<keyword evidence="4" id="KW-0482">Metalloprotease</keyword>
<dbReference type="HOGENOM" id="CLU_026425_1_0_0"/>
<evidence type="ECO:0000259" key="5">
    <source>
        <dbReference type="Pfam" id="PF01523"/>
    </source>
</evidence>
<evidence type="ECO:0000256" key="2">
    <source>
        <dbReference type="ARBA" id="ARBA00022670"/>
    </source>
</evidence>
<dbReference type="InterPro" id="IPR045570">
    <property type="entry name" value="Metalloprtase-TldD/E_cen_dom"/>
</dbReference>
<keyword evidence="2" id="KW-0645">Protease</keyword>
<dbReference type="InterPro" id="IPR025502">
    <property type="entry name" value="TldD"/>
</dbReference>
<dbReference type="RefSeq" id="WP_006301074.1">
    <property type="nucleotide sequence ID" value="NZ_CM001022.1"/>
</dbReference>
<keyword evidence="9" id="KW-1185">Reference proteome</keyword>
<dbReference type="GO" id="GO:0005829">
    <property type="term" value="C:cytosol"/>
    <property type="evidence" value="ECO:0007669"/>
    <property type="project" value="TreeGrafter"/>
</dbReference>
<dbReference type="PIRSF" id="PIRSF004919">
    <property type="entry name" value="TldD"/>
    <property type="match status" value="1"/>
</dbReference>
<dbReference type="AlphaFoldDB" id="E3D0P9"/>
<dbReference type="Pfam" id="PF19290">
    <property type="entry name" value="PmbA_TldD_2nd"/>
    <property type="match status" value="1"/>
</dbReference>
<dbReference type="Pfam" id="PF19289">
    <property type="entry name" value="PmbA_TldD_3rd"/>
    <property type="match status" value="1"/>
</dbReference>
<evidence type="ECO:0000256" key="1">
    <source>
        <dbReference type="ARBA" id="ARBA00005836"/>
    </source>
</evidence>
<evidence type="ECO:0000313" key="8">
    <source>
        <dbReference type="EMBL" id="EFQ23870.1"/>
    </source>
</evidence>
<name>E3D0P9_9BACT</name>
<evidence type="ECO:0000259" key="6">
    <source>
        <dbReference type="Pfam" id="PF19289"/>
    </source>
</evidence>
<feature type="domain" description="Metalloprotease TldD/E C-terminal" evidence="6">
    <location>
        <begin position="221"/>
        <end position="452"/>
    </location>
</feature>
<keyword evidence="3" id="KW-0378">Hydrolase</keyword>